<sequence>MSSLDVNNIPPPKEKKTSVSKLLRTATLGEAGLGSRKESVGRRPLSAIFMPKKHSAYQLENNRSHSEDIKDGEINEENESESNDNDVFSTKTQTDGGGFSKKGDKHNGFDVLQQNFKLGLNASKEFADFLKERSNIEESYSKSLLKLAHKCAAANNNVGIFEPCWKFLQSSTEKLANVHSQVILHLNDVSKAVREYGEQQKEKQKHMKDDFSSTNEAVQNLQQLSVALLKTKEAYHQRSQEVEKYRKEMTNLKDIKTAETKYKKSTEEYKQMVERREIARKEFQEKITEMSQKLQTVEESHLKQMLELLSKYGESIKVERFLLEQIIDEFGRNMVALTVDKLLQQFINLKQTGKDVPAQIDFEEITLETQPVDLEAVAQALKEEKQKRKKEKQNKRAERKTKKKEKTTVTNGSVEKVSEETVEPVPEGLELDEEGYVIRKNSDSIQSGKNEDSDSDWNDSDSDDDNQKIQVRIKPVEANKPGSNSDLTDEQLKKLTTTLTLMSPASVQQKMQLQKEEKKLVWGSSGSLNKLSAKSRSNNDLLGIDKNSDTASLHSLPMNSSIPCLDLNSPTMADSSSDNNLGSTSGGGATFDASFSSSPMASPLNEKRGGPGSTNLSPAESIDRSVDSLGSRDLEPPPLPMKARTLSGVCSTEQNSKESSSESLNILKPTTVEEPSKNTDAISTPEINMFSNKLFMEDPIDKTKSLPARGGLVGLEPLKPPPTEKRTSATLRGPPGAGSSKVATGSGTSVPRPKPGQLIAPPASGPSRRNTMHTQQHTTTSQQQKQPQPVAVPPSTSASAAPQPPNVASNSSLSDLLDINFSSTAPTLAPVTTSENTTAHWVNPDLTESTSNDKLAATNTTSSTKTTSSTSSASLSQAPLVPTKSPPNETTNSLLQPTATSTGPVSPNIQPLAPPAQKQPPKASSAPSTNTKQSAFEENSTPPALPRRNTTGPLAPPPQVTPAAPTTAGLAASSGAQERAIPIAVAFMETINGVFKGADEKSCIVRVTGDMTISFPANIISMLSNNASPPVLSFLVNGTSSLEQIFPNKALVERGGQLPGGEGMTFKFNMAALAAYLKKQSEQGTRASYYNIDILKYQVRCSGMNSAPLQLSAHWRCDPTQTDLKIDYKYNPTSMSSPVALNNVSVVVPIDGGVTIMQSKPTAIWSSEHQRCMWKLAAISSNAEDGGTNALRARFDITQGPTTCVPIAIQFTGEGSTISALNFDLTSNAYKLSLVKKRLTSGKYIVEKER</sequence>
<keyword evidence="6 7" id="KW-0175">Coiled coil</keyword>
<feature type="compositionally biased region" description="Acidic residues" evidence="8">
    <location>
        <begin position="453"/>
        <end position="464"/>
    </location>
</feature>
<dbReference type="InterPro" id="IPR028565">
    <property type="entry name" value="MHD"/>
</dbReference>
<feature type="compositionally biased region" description="Polar residues" evidence="8">
    <location>
        <begin position="886"/>
        <end position="909"/>
    </location>
</feature>
<evidence type="ECO:0000256" key="8">
    <source>
        <dbReference type="SAM" id="MobiDB-lite"/>
    </source>
</evidence>
<feature type="compositionally biased region" description="Low complexity" evidence="8">
    <location>
        <begin position="961"/>
        <end position="973"/>
    </location>
</feature>
<feature type="compositionally biased region" description="Low complexity" evidence="8">
    <location>
        <begin position="856"/>
        <end position="874"/>
    </location>
</feature>
<evidence type="ECO:0000313" key="12">
    <source>
        <dbReference type="Proteomes" id="UP000594262"/>
    </source>
</evidence>
<dbReference type="InterPro" id="IPR001060">
    <property type="entry name" value="FCH_dom"/>
</dbReference>
<evidence type="ECO:0000259" key="9">
    <source>
        <dbReference type="PROSITE" id="PS51072"/>
    </source>
</evidence>
<dbReference type="OrthoDB" id="5593455at2759"/>
<feature type="region of interest" description="Disordered" evidence="8">
    <location>
        <begin position="701"/>
        <end position="812"/>
    </location>
</feature>
<evidence type="ECO:0000256" key="7">
    <source>
        <dbReference type="SAM" id="Coils"/>
    </source>
</evidence>
<evidence type="ECO:0000256" key="4">
    <source>
        <dbReference type="ARBA" id="ARBA00023136"/>
    </source>
</evidence>
<keyword evidence="3" id="KW-0254">Endocytosis</keyword>
<dbReference type="InterPro" id="IPR031160">
    <property type="entry name" value="F_BAR_dom"/>
</dbReference>
<proteinExistence type="predicted"/>
<dbReference type="SUPFAM" id="SSF103657">
    <property type="entry name" value="BAR/IMD domain-like"/>
    <property type="match status" value="1"/>
</dbReference>
<dbReference type="SMART" id="SM00055">
    <property type="entry name" value="FCH"/>
    <property type="match status" value="1"/>
</dbReference>
<evidence type="ECO:0000256" key="1">
    <source>
        <dbReference type="ARBA" id="ARBA00004283"/>
    </source>
</evidence>
<feature type="region of interest" description="Disordered" evidence="8">
    <location>
        <begin position="567"/>
        <end position="683"/>
    </location>
</feature>
<keyword evidence="5" id="KW-0168">Coated pit</keyword>
<dbReference type="EnsemblMetazoa" id="CLYHEMT004602.2">
    <property type="protein sequence ID" value="CLYHEMP004602.2"/>
    <property type="gene ID" value="CLYHEMG004602"/>
</dbReference>
<feature type="compositionally biased region" description="Low complexity" evidence="8">
    <location>
        <begin position="773"/>
        <end position="801"/>
    </location>
</feature>
<dbReference type="InterPro" id="IPR027267">
    <property type="entry name" value="AH/BAR_dom_sf"/>
</dbReference>
<dbReference type="GO" id="GO:0006897">
    <property type="term" value="P:endocytosis"/>
    <property type="evidence" value="ECO:0007669"/>
    <property type="project" value="UniProtKB-KW"/>
</dbReference>
<evidence type="ECO:0000256" key="6">
    <source>
        <dbReference type="PROSITE-ProRule" id="PRU01077"/>
    </source>
</evidence>
<reference evidence="11" key="1">
    <citation type="submission" date="2021-01" db="UniProtKB">
        <authorList>
            <consortium name="EnsemblMetazoa"/>
        </authorList>
    </citation>
    <scope>IDENTIFICATION</scope>
</reference>
<feature type="region of interest" description="Disordered" evidence="8">
    <location>
        <begin position="74"/>
        <end position="99"/>
    </location>
</feature>
<dbReference type="PROSITE" id="PS51072">
    <property type="entry name" value="MHD"/>
    <property type="match status" value="1"/>
</dbReference>
<dbReference type="GO" id="GO:0005737">
    <property type="term" value="C:cytoplasm"/>
    <property type="evidence" value="ECO:0007669"/>
    <property type="project" value="TreeGrafter"/>
</dbReference>
<evidence type="ECO:0000259" key="10">
    <source>
        <dbReference type="PROSITE" id="PS51741"/>
    </source>
</evidence>
<feature type="region of interest" description="Disordered" evidence="8">
    <location>
        <begin position="1"/>
        <end position="21"/>
    </location>
</feature>
<evidence type="ECO:0000256" key="3">
    <source>
        <dbReference type="ARBA" id="ARBA00022583"/>
    </source>
</evidence>
<dbReference type="PANTHER" id="PTHR23065:SF15">
    <property type="entry name" value="AT02057P"/>
    <property type="match status" value="1"/>
</dbReference>
<dbReference type="AlphaFoldDB" id="A0A7M5UU75"/>
<dbReference type="PROSITE" id="PS51741">
    <property type="entry name" value="F_BAR"/>
    <property type="match status" value="1"/>
</dbReference>
<keyword evidence="12" id="KW-1185">Reference proteome</keyword>
<feature type="region of interest" description="Disordered" evidence="8">
    <location>
        <begin position="502"/>
        <end position="547"/>
    </location>
</feature>
<feature type="compositionally biased region" description="Polar residues" evidence="8">
    <location>
        <begin position="929"/>
        <end position="942"/>
    </location>
</feature>
<evidence type="ECO:0000256" key="2">
    <source>
        <dbReference type="ARBA" id="ARBA00022553"/>
    </source>
</evidence>
<feature type="compositionally biased region" description="Acidic residues" evidence="8">
    <location>
        <begin position="74"/>
        <end position="84"/>
    </location>
</feature>
<feature type="domain" description="MHD" evidence="9">
    <location>
        <begin position="980"/>
        <end position="1247"/>
    </location>
</feature>
<keyword evidence="2" id="KW-0597">Phosphoprotein</keyword>
<dbReference type="GO" id="GO:0005905">
    <property type="term" value="C:clathrin-coated pit"/>
    <property type="evidence" value="ECO:0007669"/>
    <property type="project" value="UniProtKB-SubCell"/>
</dbReference>
<dbReference type="Pfam" id="PF00611">
    <property type="entry name" value="FCH"/>
    <property type="match status" value="1"/>
</dbReference>
<evidence type="ECO:0000256" key="5">
    <source>
        <dbReference type="ARBA" id="ARBA00023176"/>
    </source>
</evidence>
<feature type="domain" description="F-BAR" evidence="10">
    <location>
        <begin position="92"/>
        <end position="361"/>
    </location>
</feature>
<feature type="region of interest" description="Disordered" evidence="8">
    <location>
        <begin position="828"/>
        <end position="973"/>
    </location>
</feature>
<organism evidence="11 12">
    <name type="scientific">Clytia hemisphaerica</name>
    <dbReference type="NCBI Taxonomy" id="252671"/>
    <lineage>
        <taxon>Eukaryota</taxon>
        <taxon>Metazoa</taxon>
        <taxon>Cnidaria</taxon>
        <taxon>Hydrozoa</taxon>
        <taxon>Hydroidolina</taxon>
        <taxon>Leptothecata</taxon>
        <taxon>Obeliida</taxon>
        <taxon>Clytiidae</taxon>
        <taxon>Clytia</taxon>
    </lineage>
</organism>
<dbReference type="Proteomes" id="UP000594262">
    <property type="component" value="Unplaced"/>
</dbReference>
<evidence type="ECO:0000313" key="11">
    <source>
        <dbReference type="EnsemblMetazoa" id="CLYHEMP004602.2"/>
    </source>
</evidence>
<feature type="coiled-coil region" evidence="7">
    <location>
        <begin position="255"/>
        <end position="300"/>
    </location>
</feature>
<feature type="compositionally biased region" description="Basic residues" evidence="8">
    <location>
        <begin position="387"/>
        <end position="405"/>
    </location>
</feature>
<dbReference type="GO" id="GO:0005886">
    <property type="term" value="C:plasma membrane"/>
    <property type="evidence" value="ECO:0007669"/>
    <property type="project" value="TreeGrafter"/>
</dbReference>
<keyword evidence="4" id="KW-0472">Membrane</keyword>
<dbReference type="FunFam" id="2.60.40.1170:FF:000005">
    <property type="entry name" value="SH3-containing GRB2-like protein 3-interacting protein 1 isoform X3"/>
    <property type="match status" value="1"/>
</dbReference>
<feature type="compositionally biased region" description="Polar residues" evidence="8">
    <location>
        <begin position="567"/>
        <end position="583"/>
    </location>
</feature>
<comment type="subcellular location">
    <subcellularLocation>
        <location evidence="1">Membrane</location>
        <location evidence="1">Clathrin-coated pit</location>
        <topology evidence="1">Peripheral membrane protein</topology>
        <orientation evidence="1">Cytoplasmic side</orientation>
    </subcellularLocation>
</comment>
<feature type="region of interest" description="Disordered" evidence="8">
    <location>
        <begin position="384"/>
        <end position="490"/>
    </location>
</feature>
<feature type="compositionally biased region" description="Basic and acidic residues" evidence="8">
    <location>
        <begin position="621"/>
        <end position="635"/>
    </location>
</feature>
<dbReference type="InterPro" id="IPR018808">
    <property type="entry name" value="Muniscin_C"/>
</dbReference>
<accession>A0A7M5UU75</accession>
<dbReference type="Pfam" id="PF10291">
    <property type="entry name" value="muHD"/>
    <property type="match status" value="1"/>
</dbReference>
<name>A0A7M5UU75_9CNID</name>
<evidence type="ECO:0008006" key="13">
    <source>
        <dbReference type="Google" id="ProtNLM"/>
    </source>
</evidence>
<feature type="compositionally biased region" description="Polar residues" evidence="8">
    <location>
        <begin position="828"/>
        <end position="853"/>
    </location>
</feature>
<feature type="compositionally biased region" description="Polar residues" evidence="8">
    <location>
        <begin position="524"/>
        <end position="540"/>
    </location>
</feature>
<feature type="compositionally biased region" description="Low complexity" evidence="8">
    <location>
        <begin position="919"/>
        <end position="928"/>
    </location>
</feature>
<dbReference type="PANTHER" id="PTHR23065">
    <property type="entry name" value="PROLINE-SERINE-THREONINE PHOSPHATASE INTERACTING PROTEIN 1"/>
    <property type="match status" value="1"/>
</dbReference>
<dbReference type="Gene3D" id="1.20.1270.60">
    <property type="entry name" value="Arfaptin homology (AH) domain/BAR domain"/>
    <property type="match status" value="1"/>
</dbReference>
<protein>
    <recommendedName>
        <fullName evidence="13">F-BAR domain only protein 2</fullName>
    </recommendedName>
</protein>